<reference evidence="10 11" key="1">
    <citation type="submission" date="2024-02" db="EMBL/GenBank/DDBJ databases">
        <title>First draft genome assembly of two strains of Seiridium cardinale.</title>
        <authorList>
            <person name="Emiliani G."/>
            <person name="Scali E."/>
        </authorList>
    </citation>
    <scope>NUCLEOTIDE SEQUENCE [LARGE SCALE GENOMIC DNA]</scope>
    <source>
        <strain evidence="10 11">BM-138-000479</strain>
    </source>
</reference>
<feature type="signal peptide" evidence="9">
    <location>
        <begin position="1"/>
        <end position="19"/>
    </location>
</feature>
<evidence type="ECO:0000256" key="7">
    <source>
        <dbReference type="RuleBase" id="RU004335"/>
    </source>
</evidence>
<evidence type="ECO:0000256" key="3">
    <source>
        <dbReference type="ARBA" id="ARBA00022512"/>
    </source>
</evidence>
<keyword evidence="4" id="KW-0964">Secreted</keyword>
<feature type="chain" id="PRO_5046302503" evidence="9">
    <location>
        <begin position="20"/>
        <end position="485"/>
    </location>
</feature>
<accession>A0ABR2Y8U7</accession>
<keyword evidence="6" id="KW-0378">Hydrolase</keyword>
<dbReference type="InterPro" id="IPR050732">
    <property type="entry name" value="Beta-glucan_modifiers"/>
</dbReference>
<comment type="subcellular location">
    <subcellularLocation>
        <location evidence="1">Secreted</location>
        <location evidence="1">Cell wall</location>
    </subcellularLocation>
</comment>
<evidence type="ECO:0000256" key="9">
    <source>
        <dbReference type="SAM" id="SignalP"/>
    </source>
</evidence>
<sequence>MRVTSLSFAVVSLLQLSAAEPRRRAFHQRHAHRRAFIPKRDRLTITDPTFASPTEIPEIVVYVDQFGNPVRTATETVLYVPTATSSTASESTSWSTSWSSASPAATSVAPVAPTGKPAAPETAAPAVEVTPSTTPSGETIPTSVQDPVATKPEPTSSAAPASPTSATGGSSSNLHGVTYSPYKGTGGCKSASEVDADFAVFGSDHGVIRLYGVDCDQVASAYAAAKKYGNKLFLGIFDINSVRSAVSTMAAGVNNDWSIVDTVSVGNELVNNGVKSPAQVIAAVKEAREALGGAGYQGPVVTVDTFVAAINHPELCDESDYCAVNVHPFFDPNTGADQAGSFVTTQIEHIRAKLANPSKRIVVTETGWPWDGHPNGAAVPGKDNQAQAISSIKSSFSGNPADCILFTAFNDMWKKPAAGTFYAEQFWVIATLRTTIRNIDTNMPSDKKEKTSPKPPPPKEKPPPAPRPGFAKLHDPKPPPQLPPK</sequence>
<feature type="region of interest" description="Disordered" evidence="8">
    <location>
        <begin position="83"/>
        <end position="175"/>
    </location>
</feature>
<feature type="region of interest" description="Disordered" evidence="8">
    <location>
        <begin position="439"/>
        <end position="485"/>
    </location>
</feature>
<gene>
    <name evidence="10" type="ORF">SCAR479_00062</name>
</gene>
<dbReference type="Gene3D" id="3.20.20.80">
    <property type="entry name" value="Glycosidases"/>
    <property type="match status" value="1"/>
</dbReference>
<dbReference type="EMBL" id="JARVKM010000001">
    <property type="protein sequence ID" value="KAK9783503.1"/>
    <property type="molecule type" value="Genomic_DNA"/>
</dbReference>
<feature type="compositionally biased region" description="Polar residues" evidence="8">
    <location>
        <begin position="132"/>
        <end position="145"/>
    </location>
</feature>
<evidence type="ECO:0000256" key="6">
    <source>
        <dbReference type="ARBA" id="ARBA00022801"/>
    </source>
</evidence>
<feature type="compositionally biased region" description="Low complexity" evidence="8">
    <location>
        <begin position="83"/>
        <end position="131"/>
    </location>
</feature>
<dbReference type="SUPFAM" id="SSF51445">
    <property type="entry name" value="(Trans)glycosidases"/>
    <property type="match status" value="1"/>
</dbReference>
<dbReference type="InterPro" id="IPR017853">
    <property type="entry name" value="GH"/>
</dbReference>
<dbReference type="Pfam" id="PF00332">
    <property type="entry name" value="Glyco_hydro_17"/>
    <property type="match status" value="1"/>
</dbReference>
<comment type="caution">
    <text evidence="10">The sequence shown here is derived from an EMBL/GenBank/DDBJ whole genome shotgun (WGS) entry which is preliminary data.</text>
</comment>
<evidence type="ECO:0000256" key="8">
    <source>
        <dbReference type="SAM" id="MobiDB-lite"/>
    </source>
</evidence>
<organism evidence="10 11">
    <name type="scientific">Seiridium cardinale</name>
    <dbReference type="NCBI Taxonomy" id="138064"/>
    <lineage>
        <taxon>Eukaryota</taxon>
        <taxon>Fungi</taxon>
        <taxon>Dikarya</taxon>
        <taxon>Ascomycota</taxon>
        <taxon>Pezizomycotina</taxon>
        <taxon>Sordariomycetes</taxon>
        <taxon>Xylariomycetidae</taxon>
        <taxon>Amphisphaeriales</taxon>
        <taxon>Sporocadaceae</taxon>
        <taxon>Seiridium</taxon>
    </lineage>
</organism>
<comment type="similarity">
    <text evidence="2 7">Belongs to the glycosyl hydrolase 17 family.</text>
</comment>
<protein>
    <submittedName>
        <fullName evidence="10">Cell wall glucanase</fullName>
    </submittedName>
</protein>
<keyword evidence="11" id="KW-1185">Reference proteome</keyword>
<evidence type="ECO:0000313" key="10">
    <source>
        <dbReference type="EMBL" id="KAK9783503.1"/>
    </source>
</evidence>
<evidence type="ECO:0000256" key="2">
    <source>
        <dbReference type="ARBA" id="ARBA00008773"/>
    </source>
</evidence>
<dbReference type="PANTHER" id="PTHR16631">
    <property type="entry name" value="GLUCAN 1,3-BETA-GLUCOSIDASE"/>
    <property type="match status" value="1"/>
</dbReference>
<dbReference type="InterPro" id="IPR000490">
    <property type="entry name" value="Glyco_hydro_17"/>
</dbReference>
<name>A0ABR2Y8U7_9PEZI</name>
<feature type="compositionally biased region" description="Low complexity" evidence="8">
    <location>
        <begin position="154"/>
        <end position="172"/>
    </location>
</feature>
<proteinExistence type="inferred from homology"/>
<evidence type="ECO:0000256" key="1">
    <source>
        <dbReference type="ARBA" id="ARBA00004191"/>
    </source>
</evidence>
<keyword evidence="3" id="KW-0134">Cell wall</keyword>
<dbReference type="Proteomes" id="UP001465668">
    <property type="component" value="Unassembled WGS sequence"/>
</dbReference>
<feature type="compositionally biased region" description="Basic and acidic residues" evidence="8">
    <location>
        <begin position="445"/>
        <end position="462"/>
    </location>
</feature>
<evidence type="ECO:0000256" key="5">
    <source>
        <dbReference type="ARBA" id="ARBA00022729"/>
    </source>
</evidence>
<evidence type="ECO:0000313" key="11">
    <source>
        <dbReference type="Proteomes" id="UP001465668"/>
    </source>
</evidence>
<dbReference type="PANTHER" id="PTHR16631:SF14">
    <property type="entry name" value="FAMILY 17 GLUCOSIDASE SCW10-RELATED"/>
    <property type="match status" value="1"/>
</dbReference>
<evidence type="ECO:0000256" key="4">
    <source>
        <dbReference type="ARBA" id="ARBA00022525"/>
    </source>
</evidence>
<keyword evidence="5 9" id="KW-0732">Signal</keyword>